<gene>
    <name evidence="2" type="ORF">SETIT_5G194400v2</name>
</gene>
<feature type="compositionally biased region" description="Basic and acidic residues" evidence="1">
    <location>
        <begin position="193"/>
        <end position="206"/>
    </location>
</feature>
<proteinExistence type="predicted"/>
<reference evidence="2" key="1">
    <citation type="journal article" date="2012" name="Nat. Biotechnol.">
        <title>Reference genome sequence of the model plant Setaria.</title>
        <authorList>
            <person name="Bennetzen J.L."/>
            <person name="Schmutz J."/>
            <person name="Wang H."/>
            <person name="Percifield R."/>
            <person name="Hawkins J."/>
            <person name="Pontaroli A.C."/>
            <person name="Estep M."/>
            <person name="Feng L."/>
            <person name="Vaughn J.N."/>
            <person name="Grimwood J."/>
            <person name="Jenkins J."/>
            <person name="Barry K."/>
            <person name="Lindquist E."/>
            <person name="Hellsten U."/>
            <person name="Deshpande S."/>
            <person name="Wang X."/>
            <person name="Wu X."/>
            <person name="Mitros T."/>
            <person name="Triplett J."/>
            <person name="Yang X."/>
            <person name="Ye C.Y."/>
            <person name="Mauro-Herrera M."/>
            <person name="Wang L."/>
            <person name="Li P."/>
            <person name="Sharma M."/>
            <person name="Sharma R."/>
            <person name="Ronald P.C."/>
            <person name="Panaud O."/>
            <person name="Kellogg E.A."/>
            <person name="Brutnell T.P."/>
            <person name="Doust A.N."/>
            <person name="Tuskan G.A."/>
            <person name="Rokhsar D."/>
            <person name="Devos K.M."/>
        </authorList>
    </citation>
    <scope>NUCLEOTIDE SEQUENCE [LARGE SCALE GENOMIC DNA]</scope>
    <source>
        <strain evidence="2">Yugu1</strain>
    </source>
</reference>
<organism evidence="2">
    <name type="scientific">Setaria italica</name>
    <name type="common">Foxtail millet</name>
    <name type="synonym">Panicum italicum</name>
    <dbReference type="NCBI Taxonomy" id="4555"/>
    <lineage>
        <taxon>Eukaryota</taxon>
        <taxon>Viridiplantae</taxon>
        <taxon>Streptophyta</taxon>
        <taxon>Embryophyta</taxon>
        <taxon>Tracheophyta</taxon>
        <taxon>Spermatophyta</taxon>
        <taxon>Magnoliopsida</taxon>
        <taxon>Liliopsida</taxon>
        <taxon>Poales</taxon>
        <taxon>Poaceae</taxon>
        <taxon>PACMAD clade</taxon>
        <taxon>Panicoideae</taxon>
        <taxon>Panicodae</taxon>
        <taxon>Paniceae</taxon>
        <taxon>Cenchrinae</taxon>
        <taxon>Setaria</taxon>
    </lineage>
</organism>
<name>A0A368R6N1_SETIT</name>
<evidence type="ECO:0000256" key="1">
    <source>
        <dbReference type="SAM" id="MobiDB-lite"/>
    </source>
</evidence>
<protein>
    <submittedName>
        <fullName evidence="2">Uncharacterized protein</fullName>
    </submittedName>
</protein>
<sequence>MGVLFSCPADDYDPLDVEEVPPVGTSSRGLQLARACAAAPDGGGGRGAAARPTVPARGDAAVAFFGRSVFLGVITAFSFLGVAEAGLLVALAREALAEVLVALGGWARGLGPAGSGLGLGLGLRDAAAAALGLAAVLAFTGGGRRAAGAAADNKLPDVAPPHTAAGSHSGRKAGGGGSGREGGGWWGPGGRAAGERPAEGAEQGGR</sequence>
<evidence type="ECO:0000313" key="2">
    <source>
        <dbReference type="EMBL" id="RCV25793.1"/>
    </source>
</evidence>
<dbReference type="AlphaFoldDB" id="A0A368R6N1"/>
<dbReference type="EMBL" id="CM003532">
    <property type="protein sequence ID" value="RCV25793.1"/>
    <property type="molecule type" value="Genomic_DNA"/>
</dbReference>
<reference evidence="2" key="2">
    <citation type="submission" date="2015-07" db="EMBL/GenBank/DDBJ databases">
        <authorList>
            <person name="Noorani M."/>
        </authorList>
    </citation>
    <scope>NUCLEOTIDE SEQUENCE</scope>
    <source>
        <strain evidence="2">Yugu1</strain>
    </source>
</reference>
<feature type="region of interest" description="Disordered" evidence="1">
    <location>
        <begin position="151"/>
        <end position="206"/>
    </location>
</feature>
<feature type="compositionally biased region" description="Gly residues" evidence="1">
    <location>
        <begin position="172"/>
        <end position="192"/>
    </location>
</feature>
<accession>A0A368R6N1</accession>